<accession>A0A975GLN8</accession>
<feature type="compositionally biased region" description="Basic and acidic residues" evidence="1">
    <location>
        <begin position="1"/>
        <end position="12"/>
    </location>
</feature>
<dbReference type="KEGG" id="dmm:dnm_020540"/>
<keyword evidence="3" id="KW-1185">Reference proteome</keyword>
<dbReference type="EMBL" id="CP061800">
    <property type="protein sequence ID" value="QTA86036.1"/>
    <property type="molecule type" value="Genomic_DNA"/>
</dbReference>
<reference evidence="2" key="1">
    <citation type="journal article" date="2021" name="Microb. Physiol.">
        <title>Proteogenomic Insights into the Physiology of Marine, Sulfate-Reducing, Filamentous Desulfonema limicola and Desulfonema magnum.</title>
        <authorList>
            <person name="Schnaars V."/>
            <person name="Wohlbrand L."/>
            <person name="Scheve S."/>
            <person name="Hinrichs C."/>
            <person name="Reinhardt R."/>
            <person name="Rabus R."/>
        </authorList>
    </citation>
    <scope>NUCLEOTIDE SEQUENCE</scope>
    <source>
        <strain evidence="2">4be13</strain>
    </source>
</reference>
<evidence type="ECO:0000256" key="1">
    <source>
        <dbReference type="SAM" id="MobiDB-lite"/>
    </source>
</evidence>
<protein>
    <submittedName>
        <fullName evidence="2">Uncharacterized protein</fullName>
    </submittedName>
</protein>
<proteinExistence type="predicted"/>
<dbReference type="AlphaFoldDB" id="A0A975GLN8"/>
<sequence>MQNWAGRRELDNKNMLLHHSNSRVDEVQRSVSNQLKQSDIHE</sequence>
<name>A0A975GLN8_9BACT</name>
<gene>
    <name evidence="2" type="ORF">dnm_020540</name>
</gene>
<feature type="compositionally biased region" description="Polar residues" evidence="1">
    <location>
        <begin position="29"/>
        <end position="42"/>
    </location>
</feature>
<evidence type="ECO:0000313" key="2">
    <source>
        <dbReference type="EMBL" id="QTA86036.1"/>
    </source>
</evidence>
<organism evidence="2 3">
    <name type="scientific">Desulfonema magnum</name>
    <dbReference type="NCBI Taxonomy" id="45655"/>
    <lineage>
        <taxon>Bacteria</taxon>
        <taxon>Pseudomonadati</taxon>
        <taxon>Thermodesulfobacteriota</taxon>
        <taxon>Desulfobacteria</taxon>
        <taxon>Desulfobacterales</taxon>
        <taxon>Desulfococcaceae</taxon>
        <taxon>Desulfonema</taxon>
    </lineage>
</organism>
<dbReference type="Proteomes" id="UP000663722">
    <property type="component" value="Chromosome"/>
</dbReference>
<feature type="region of interest" description="Disordered" evidence="1">
    <location>
        <begin position="1"/>
        <end position="42"/>
    </location>
</feature>
<evidence type="ECO:0000313" key="3">
    <source>
        <dbReference type="Proteomes" id="UP000663722"/>
    </source>
</evidence>